<keyword evidence="3" id="KW-0547">Nucleotide-binding</keyword>
<dbReference type="Gene3D" id="3.40.50.300">
    <property type="entry name" value="P-loop containing nucleotide triphosphate hydrolases"/>
    <property type="match status" value="1"/>
</dbReference>
<dbReference type="GO" id="GO:0005524">
    <property type="term" value="F:ATP binding"/>
    <property type="evidence" value="ECO:0007669"/>
    <property type="project" value="UniProtKB-KW"/>
</dbReference>
<proteinExistence type="predicted"/>
<dbReference type="Proteomes" id="UP000469462">
    <property type="component" value="Unassembled WGS sequence"/>
</dbReference>
<feature type="domain" description="DUF4143" evidence="2">
    <location>
        <begin position="194"/>
        <end position="351"/>
    </location>
</feature>
<dbReference type="InterPro" id="IPR011335">
    <property type="entry name" value="Restrct_endonuc-II-like"/>
</dbReference>
<gene>
    <name evidence="3" type="ORF">GBM96_11435</name>
</gene>
<protein>
    <submittedName>
        <fullName evidence="3">ATP-binding protein</fullName>
    </submittedName>
</protein>
<evidence type="ECO:0000259" key="1">
    <source>
        <dbReference type="Pfam" id="PF13173"/>
    </source>
</evidence>
<reference evidence="3 4" key="1">
    <citation type="submission" date="2019-10" db="EMBL/GenBank/DDBJ databases">
        <title>Genome diversity of Sutterella seckii.</title>
        <authorList>
            <person name="Chaplin A.V."/>
            <person name="Sokolova S.R."/>
            <person name="Mosin K.A."/>
            <person name="Ivanova E.L."/>
            <person name="Kochetkova T.O."/>
            <person name="Goltsov A.Y."/>
            <person name="Trofimov D.Y."/>
            <person name="Efimov B.A."/>
        </authorList>
    </citation>
    <scope>NUCLEOTIDE SEQUENCE [LARGE SCALE GENOMIC DNA]</scope>
    <source>
        <strain evidence="3 4">ASD3426</strain>
    </source>
</reference>
<dbReference type="InterPro" id="IPR025420">
    <property type="entry name" value="DUF4143"/>
</dbReference>
<accession>A0AAI9SAU3</accession>
<dbReference type="EMBL" id="WEHW01000089">
    <property type="protein sequence ID" value="KAB7649410.1"/>
    <property type="molecule type" value="Genomic_DNA"/>
</dbReference>
<dbReference type="SUPFAM" id="SSF52540">
    <property type="entry name" value="P-loop containing nucleoside triphosphate hydrolases"/>
    <property type="match status" value="1"/>
</dbReference>
<dbReference type="PANTHER" id="PTHR43566:SF1">
    <property type="entry name" value="AAA+ ATPASE DOMAIN-CONTAINING PROTEIN"/>
    <property type="match status" value="1"/>
</dbReference>
<dbReference type="Pfam" id="PF13635">
    <property type="entry name" value="DUF4143"/>
    <property type="match status" value="1"/>
</dbReference>
<keyword evidence="3" id="KW-0067">ATP-binding</keyword>
<dbReference type="SUPFAM" id="SSF52980">
    <property type="entry name" value="Restriction endonuclease-like"/>
    <property type="match status" value="1"/>
</dbReference>
<dbReference type="PANTHER" id="PTHR43566">
    <property type="entry name" value="CONSERVED PROTEIN"/>
    <property type="match status" value="1"/>
</dbReference>
<comment type="caution">
    <text evidence="3">The sequence shown here is derived from an EMBL/GenBank/DDBJ whole genome shotgun (WGS) entry which is preliminary data.</text>
</comment>
<sequence length="394" mass="44526">MFQRQEVKLLIERLNEPRRFIQVVMGPRQVGKTTVVNQALDALNVPAAYYSADNVADTAGWISSCWEQARLEMRLNGWSQNILVFDAIQKIPNWSEAVKAEWDRDAREKTNIKVVLLGSSRIWISRGLSESLMGRCEEIRMTHWAYDEMREAFGLTLDEYVYFGGYPGAAGDIRDKDRWRSYIQGAIIDASVNRDILVDTPVAKPALLRRTFELGAQYSGEILSLTKMLGQLQDAGNTTTLTHYLNKLNEAGLLGALQKYAADEARKRASIPKFQVHNNALKTAMKDDAFASVRADPAVWGRYVESAVGAYLMSQSFRLRFDLAYWRDGSDEVDFVIRARGKLIAIEVKSNFEKSSKGLEVFRQKFGADRAFIVGPAGLSLETFLKADISELWR</sequence>
<name>A0AAI9SAU3_9BURK</name>
<feature type="domain" description="AAA" evidence="1">
    <location>
        <begin position="21"/>
        <end position="149"/>
    </location>
</feature>
<dbReference type="InterPro" id="IPR027417">
    <property type="entry name" value="P-loop_NTPase"/>
</dbReference>
<evidence type="ECO:0000313" key="4">
    <source>
        <dbReference type="Proteomes" id="UP000469462"/>
    </source>
</evidence>
<evidence type="ECO:0000259" key="2">
    <source>
        <dbReference type="Pfam" id="PF13635"/>
    </source>
</evidence>
<dbReference type="InterPro" id="IPR041682">
    <property type="entry name" value="AAA_14"/>
</dbReference>
<keyword evidence="4" id="KW-1185">Reference proteome</keyword>
<evidence type="ECO:0000313" key="3">
    <source>
        <dbReference type="EMBL" id="KAB7649410.1"/>
    </source>
</evidence>
<dbReference type="RefSeq" id="WP_139687374.1">
    <property type="nucleotide sequence ID" value="NZ_WEHW01000089.1"/>
</dbReference>
<organism evidence="3 4">
    <name type="scientific">Sutterella seckii</name>
    <dbReference type="NCBI Taxonomy" id="1944635"/>
    <lineage>
        <taxon>Bacteria</taxon>
        <taxon>Pseudomonadati</taxon>
        <taxon>Pseudomonadota</taxon>
        <taxon>Betaproteobacteria</taxon>
        <taxon>Burkholderiales</taxon>
        <taxon>Sutterellaceae</taxon>
        <taxon>Sutterella</taxon>
    </lineage>
</organism>
<dbReference type="AlphaFoldDB" id="A0AAI9SAU3"/>
<dbReference type="Pfam" id="PF13173">
    <property type="entry name" value="AAA_14"/>
    <property type="match status" value="1"/>
</dbReference>